<dbReference type="Gene3D" id="1.25.40.10">
    <property type="entry name" value="Tetratricopeptide repeat domain"/>
    <property type="match status" value="1"/>
</dbReference>
<keyword evidence="3 4" id="KW-0802">TPR repeat</keyword>
<dbReference type="AlphaFoldDB" id="A0A7H0G166"/>
<dbReference type="Pfam" id="PF23914">
    <property type="entry name" value="TPR_CcmH_CycH"/>
    <property type="match status" value="1"/>
</dbReference>
<dbReference type="EMBL" id="CP060820">
    <property type="protein sequence ID" value="QNP42032.1"/>
    <property type="molecule type" value="Genomic_DNA"/>
</dbReference>
<reference evidence="7 8" key="1">
    <citation type="submission" date="2020-08" db="EMBL/GenBank/DDBJ databases">
        <title>Lysobacter sp. II4 sp. nov., isolated from soil.</title>
        <authorList>
            <person name="Woo C.Y."/>
            <person name="Kim J."/>
        </authorList>
    </citation>
    <scope>NUCLEOTIDE SEQUENCE [LARGE SCALE GENOMIC DNA]</scope>
    <source>
        <strain evidence="7 8">II4</strain>
    </source>
</reference>
<organism evidence="7 8">
    <name type="scientific">Agrilutibacter terrestris</name>
    <dbReference type="NCBI Taxonomy" id="2865112"/>
    <lineage>
        <taxon>Bacteria</taxon>
        <taxon>Pseudomonadati</taxon>
        <taxon>Pseudomonadota</taxon>
        <taxon>Gammaproteobacteria</taxon>
        <taxon>Lysobacterales</taxon>
        <taxon>Lysobacteraceae</taxon>
        <taxon>Agrilutibacter</taxon>
    </lineage>
</organism>
<name>A0A7H0G166_9GAMM</name>
<evidence type="ECO:0000313" key="7">
    <source>
        <dbReference type="EMBL" id="QNP42032.1"/>
    </source>
</evidence>
<dbReference type="InterPro" id="IPR056413">
    <property type="entry name" value="TPR_CcmH_CycH"/>
</dbReference>
<keyword evidence="8" id="KW-1185">Reference proteome</keyword>
<dbReference type="InterPro" id="IPR051263">
    <property type="entry name" value="C-type_cytochrome_biogenesis"/>
</dbReference>
<dbReference type="InterPro" id="IPR019734">
    <property type="entry name" value="TPR_rpt"/>
</dbReference>
<gene>
    <name evidence="7" type="ORF">H8B22_01105</name>
</gene>
<dbReference type="InterPro" id="IPR011990">
    <property type="entry name" value="TPR-like_helical_dom_sf"/>
</dbReference>
<dbReference type="PROSITE" id="PS50005">
    <property type="entry name" value="TPR"/>
    <property type="match status" value="1"/>
</dbReference>
<evidence type="ECO:0000256" key="4">
    <source>
        <dbReference type="PROSITE-ProRule" id="PRU00339"/>
    </source>
</evidence>
<proteinExistence type="predicted"/>
<evidence type="ECO:0000313" key="8">
    <source>
        <dbReference type="Proteomes" id="UP000516018"/>
    </source>
</evidence>
<evidence type="ECO:0000256" key="1">
    <source>
        <dbReference type="ARBA" id="ARBA00022737"/>
    </source>
</evidence>
<accession>A0A7H0G166</accession>
<protein>
    <submittedName>
        <fullName evidence="7">Tetratricopeptide repeat protein</fullName>
    </submittedName>
</protein>
<feature type="domain" description="Cytochrome c-type biogenesis protein H TPR" evidence="6">
    <location>
        <begin position="40"/>
        <end position="155"/>
    </location>
</feature>
<sequence length="298" mass="31653">MIASIAIVAGLLYLLVGTPRALDPAQRRAPDTLADAVGQLEAELRRNPNQPEGWRLLARSQAAQGRVVEARDAYARAVQLAPEEPDLLAEAAEARALASPDRRFDDEAVALLRRALAKQPMHQRARWFLGIAQRQAQQPAEAAKTWEPLLGLVDAATADSLRAQINAARAEAGLTALPVPATAKPLLRVTVDLAPEMQARLGANDTLFVIARQPNGPPMPVAVKRVAATGFPITVELGDGDSPMPTMKLSQLAAVEILARVSRQGVANRAAGDLESAPLPAQPKAGAAYTLSIDRIAE</sequence>
<dbReference type="SUPFAM" id="SSF48452">
    <property type="entry name" value="TPR-like"/>
    <property type="match status" value="1"/>
</dbReference>
<feature type="repeat" description="TPR" evidence="4">
    <location>
        <begin position="51"/>
        <end position="84"/>
    </location>
</feature>
<evidence type="ECO:0000259" key="6">
    <source>
        <dbReference type="Pfam" id="PF23914"/>
    </source>
</evidence>
<feature type="domain" description="Cytochrome c-type biogenesis protein H Ig-like" evidence="5">
    <location>
        <begin position="187"/>
        <end position="294"/>
    </location>
</feature>
<dbReference type="Proteomes" id="UP000516018">
    <property type="component" value="Chromosome"/>
</dbReference>
<keyword evidence="2" id="KW-0201">Cytochrome c-type biogenesis</keyword>
<dbReference type="Pfam" id="PF23892">
    <property type="entry name" value="Ig_CycH"/>
    <property type="match status" value="1"/>
</dbReference>
<evidence type="ECO:0000256" key="3">
    <source>
        <dbReference type="ARBA" id="ARBA00022803"/>
    </source>
</evidence>
<dbReference type="PANTHER" id="PTHR47870:SF1">
    <property type="entry name" value="CYTOCHROME C-TYPE BIOGENESIS PROTEIN CCMH"/>
    <property type="match status" value="1"/>
</dbReference>
<dbReference type="InterPro" id="IPR056412">
    <property type="entry name" value="Ig_CycH"/>
</dbReference>
<keyword evidence="1" id="KW-0677">Repeat</keyword>
<evidence type="ECO:0000259" key="5">
    <source>
        <dbReference type="Pfam" id="PF23892"/>
    </source>
</evidence>
<dbReference type="PANTHER" id="PTHR47870">
    <property type="entry name" value="CYTOCHROME C-TYPE BIOGENESIS PROTEIN CCMH"/>
    <property type="match status" value="1"/>
</dbReference>
<dbReference type="GO" id="GO:0017004">
    <property type="term" value="P:cytochrome complex assembly"/>
    <property type="evidence" value="ECO:0007669"/>
    <property type="project" value="UniProtKB-KW"/>
</dbReference>
<evidence type="ECO:0000256" key="2">
    <source>
        <dbReference type="ARBA" id="ARBA00022748"/>
    </source>
</evidence>
<dbReference type="KEGG" id="lsx:H8B22_01105"/>